<protein>
    <submittedName>
        <fullName evidence="7">Sulfate ABC transporter substrate-binding protein</fullName>
    </submittedName>
</protein>
<dbReference type="NCBIfam" id="NF008022">
    <property type="entry name" value="PRK10752.1"/>
    <property type="match status" value="1"/>
</dbReference>
<feature type="signal peptide" evidence="6">
    <location>
        <begin position="1"/>
        <end position="26"/>
    </location>
</feature>
<evidence type="ECO:0000313" key="8">
    <source>
        <dbReference type="Proteomes" id="UP000305654"/>
    </source>
</evidence>
<evidence type="ECO:0000256" key="3">
    <source>
        <dbReference type="ARBA" id="ARBA00022448"/>
    </source>
</evidence>
<dbReference type="Proteomes" id="UP000305654">
    <property type="component" value="Unassembled WGS sequence"/>
</dbReference>
<evidence type="ECO:0000256" key="5">
    <source>
        <dbReference type="ARBA" id="ARBA00022764"/>
    </source>
</evidence>
<evidence type="ECO:0000256" key="1">
    <source>
        <dbReference type="ARBA" id="ARBA00004418"/>
    </source>
</evidence>
<dbReference type="NCBIfam" id="TIGR00971">
    <property type="entry name" value="3a0106s03"/>
    <property type="match status" value="1"/>
</dbReference>
<accession>A0A5R9J1P2</accession>
<evidence type="ECO:0000256" key="4">
    <source>
        <dbReference type="ARBA" id="ARBA00022729"/>
    </source>
</evidence>
<dbReference type="CDD" id="cd01005">
    <property type="entry name" value="PBP2_CysP"/>
    <property type="match status" value="1"/>
</dbReference>
<dbReference type="GO" id="GO:0140104">
    <property type="term" value="F:molecular carrier activity"/>
    <property type="evidence" value="ECO:0007669"/>
    <property type="project" value="InterPro"/>
</dbReference>
<keyword evidence="3" id="KW-0813">Transport</keyword>
<name>A0A5R9J1P2_9PROT</name>
<feature type="chain" id="PRO_5024404164" evidence="6">
    <location>
        <begin position="27"/>
        <end position="337"/>
    </location>
</feature>
<reference evidence="7 8" key="1">
    <citation type="submission" date="2019-05" db="EMBL/GenBank/DDBJ databases">
        <authorList>
            <person name="Pankratov T."/>
            <person name="Grouzdev D."/>
        </authorList>
    </citation>
    <scope>NUCLEOTIDE SEQUENCE [LARGE SCALE GENOMIC DNA]</scope>
    <source>
        <strain evidence="7 8">KEBCLARHB70R</strain>
    </source>
</reference>
<evidence type="ECO:0000256" key="2">
    <source>
        <dbReference type="ARBA" id="ARBA00006099"/>
    </source>
</evidence>
<sequence length="337" mass="36169">MALRSLSGVLAMVLAIGTLSGAGARAADLSLLNVSYDPTRELYKDVNQAFAAQWKAKSGQTVEIKTSHGGSGAQARAVMDGLQADVVTLGLAWDIDVLTQRHLLAADWEGRLPNHSVPYTSTVVFLVRHGNPKHLAGWTDLVRDGVEVITPNPKTSSGGRWSYLAAYTWALHQPGASEASAESYLGKLYKHVPVLDTGARGATNTFVQRGEGDVLLAWEDEALLAAHDVGDGQFDVVYPASSIKAEPPVAWVDSVTDKKRTGAVAQAYLRFLFNHQGQELAAKHHYRPIDPAVFAEHKADFPAIKVYDVASLGGWPAVQAKHFADGGVFDSIYSAGK</sequence>
<dbReference type="AlphaFoldDB" id="A0A5R9J1P2"/>
<comment type="subcellular location">
    <subcellularLocation>
        <location evidence="1">Periplasm</location>
    </subcellularLocation>
</comment>
<dbReference type="PANTHER" id="PTHR30368">
    <property type="entry name" value="SULFATE-BINDING PROTEIN"/>
    <property type="match status" value="1"/>
</dbReference>
<organism evidence="7 8">
    <name type="scientific">Lichenicoccus roseus</name>
    <dbReference type="NCBI Taxonomy" id="2683649"/>
    <lineage>
        <taxon>Bacteria</taxon>
        <taxon>Pseudomonadati</taxon>
        <taxon>Pseudomonadota</taxon>
        <taxon>Alphaproteobacteria</taxon>
        <taxon>Acetobacterales</taxon>
        <taxon>Acetobacteraceae</taxon>
        <taxon>Lichenicoccus</taxon>
    </lineage>
</organism>
<dbReference type="EMBL" id="VCDI01000010">
    <property type="protein sequence ID" value="TLU70879.1"/>
    <property type="molecule type" value="Genomic_DNA"/>
</dbReference>
<keyword evidence="4 6" id="KW-0732">Signal</keyword>
<evidence type="ECO:0000256" key="6">
    <source>
        <dbReference type="SAM" id="SignalP"/>
    </source>
</evidence>
<dbReference type="Pfam" id="PF13531">
    <property type="entry name" value="SBP_bac_11"/>
    <property type="match status" value="1"/>
</dbReference>
<keyword evidence="5" id="KW-0574">Periplasm</keyword>
<proteinExistence type="inferred from homology"/>
<evidence type="ECO:0000313" key="7">
    <source>
        <dbReference type="EMBL" id="TLU70879.1"/>
    </source>
</evidence>
<dbReference type="GO" id="GO:0042597">
    <property type="term" value="C:periplasmic space"/>
    <property type="evidence" value="ECO:0007669"/>
    <property type="project" value="UniProtKB-SubCell"/>
</dbReference>
<comment type="caution">
    <text evidence="7">The sequence shown here is derived from an EMBL/GenBank/DDBJ whole genome shotgun (WGS) entry which is preliminary data.</text>
</comment>
<gene>
    <name evidence="7" type="ORF">FE263_20055</name>
</gene>
<dbReference type="SUPFAM" id="SSF53850">
    <property type="entry name" value="Periplasmic binding protein-like II"/>
    <property type="match status" value="1"/>
</dbReference>
<keyword evidence="8" id="KW-1185">Reference proteome</keyword>
<dbReference type="Gene3D" id="3.40.190.10">
    <property type="entry name" value="Periplasmic binding protein-like II"/>
    <property type="match status" value="2"/>
</dbReference>
<dbReference type="OrthoDB" id="9802127at2"/>
<dbReference type="RefSeq" id="WP_138327820.1">
    <property type="nucleotide sequence ID" value="NZ_VCDI01000010.1"/>
</dbReference>
<dbReference type="GO" id="GO:1902358">
    <property type="term" value="P:sulfate transmembrane transport"/>
    <property type="evidence" value="ECO:0007669"/>
    <property type="project" value="InterPro"/>
</dbReference>
<dbReference type="PANTHER" id="PTHR30368:SF2">
    <property type="entry name" value="SULFATE-BINDING PROTEIN"/>
    <property type="match status" value="1"/>
</dbReference>
<dbReference type="InterPro" id="IPR005669">
    <property type="entry name" value="Thiosulph/SO4-bd"/>
</dbReference>
<comment type="similarity">
    <text evidence="2">Belongs to the prokaryotic sulfate-binding protein family.</text>
</comment>